<dbReference type="Pfam" id="PF00119">
    <property type="entry name" value="ATP-synt_A"/>
    <property type="match status" value="1"/>
</dbReference>
<feature type="transmembrane region" description="Helical" evidence="12">
    <location>
        <begin position="203"/>
        <end position="226"/>
    </location>
</feature>
<feature type="transmembrane region" description="Helical" evidence="12">
    <location>
        <begin position="37"/>
        <end position="56"/>
    </location>
</feature>
<dbReference type="Gene3D" id="1.20.120.220">
    <property type="entry name" value="ATP synthase, F0 complex, subunit A"/>
    <property type="match status" value="1"/>
</dbReference>
<organism evidence="13">
    <name type="scientific">Ochromonas danica</name>
    <name type="common">Golden alga</name>
    <name type="synonym">Chlorochromonas danica</name>
    <dbReference type="NCBI Taxonomy" id="2986"/>
    <lineage>
        <taxon>Eukaryota</taxon>
        <taxon>Sar</taxon>
        <taxon>Stramenopiles</taxon>
        <taxon>Ochrophyta</taxon>
        <taxon>Chrysophyceae</taxon>
        <taxon>Chromulinales</taxon>
        <taxon>Chromulinaceae</taxon>
        <taxon>Ochromonas</taxon>
    </lineage>
</organism>
<dbReference type="HAMAP" id="MF_01393">
    <property type="entry name" value="ATP_synth_a_bact"/>
    <property type="match status" value="1"/>
</dbReference>
<dbReference type="InterPro" id="IPR035908">
    <property type="entry name" value="F0_ATP_A_sf"/>
</dbReference>
<keyword evidence="7 12" id="KW-1133">Transmembrane helix</keyword>
<keyword evidence="3" id="KW-0813">Transport</keyword>
<keyword evidence="8" id="KW-0406">Ion transport</keyword>
<dbReference type="GO" id="GO:0046933">
    <property type="term" value="F:proton-transporting ATP synthase activity, rotational mechanism"/>
    <property type="evidence" value="ECO:0007669"/>
    <property type="project" value="TreeGrafter"/>
</dbReference>
<dbReference type="NCBIfam" id="TIGR01131">
    <property type="entry name" value="ATP_synt_6_or_A"/>
    <property type="match status" value="1"/>
</dbReference>
<evidence type="ECO:0000256" key="2">
    <source>
        <dbReference type="ARBA" id="ARBA00006810"/>
    </source>
</evidence>
<dbReference type="PROSITE" id="PS00449">
    <property type="entry name" value="ATPASE_A"/>
    <property type="match status" value="1"/>
</dbReference>
<keyword evidence="13" id="KW-0378">Hydrolase</keyword>
<geneLocation type="mitochondrion" evidence="13"/>
<evidence type="ECO:0000313" key="13">
    <source>
        <dbReference type="EMBL" id="AAG18413.1"/>
    </source>
</evidence>
<evidence type="ECO:0000256" key="11">
    <source>
        <dbReference type="RuleBase" id="RU004450"/>
    </source>
</evidence>
<dbReference type="GO" id="GO:0005743">
    <property type="term" value="C:mitochondrial inner membrane"/>
    <property type="evidence" value="ECO:0007669"/>
    <property type="project" value="UniProtKB-SubCell"/>
</dbReference>
<dbReference type="PRINTS" id="PR00123">
    <property type="entry name" value="ATPASEA"/>
</dbReference>
<name>Q9G8Z2_OCHDN</name>
<keyword evidence="4" id="KW-0138">CF(0)</keyword>
<proteinExistence type="inferred from homology"/>
<feature type="transmembrane region" description="Helical" evidence="12">
    <location>
        <begin position="258"/>
        <end position="278"/>
    </location>
</feature>
<keyword evidence="10" id="KW-0066">ATP synthesis</keyword>
<evidence type="ECO:0000256" key="10">
    <source>
        <dbReference type="ARBA" id="ARBA00023310"/>
    </source>
</evidence>
<dbReference type="InterPro" id="IPR023011">
    <property type="entry name" value="ATP_synth_F0_asu_AS"/>
</dbReference>
<accession>Q9G8Z2</accession>
<dbReference type="AlphaFoldDB" id="Q9G8Z2"/>
<feature type="transmembrane region" description="Helical" evidence="12">
    <location>
        <begin position="178"/>
        <end position="197"/>
    </location>
</feature>
<evidence type="ECO:0000256" key="4">
    <source>
        <dbReference type="ARBA" id="ARBA00022547"/>
    </source>
</evidence>
<evidence type="ECO:0000256" key="8">
    <source>
        <dbReference type="ARBA" id="ARBA00023065"/>
    </source>
</evidence>
<gene>
    <name evidence="13" type="primary">atp6</name>
</gene>
<sequence>MLFNCMNILYTSPLEQFRLFPFFDLRVGAFDISFTNISYTLLLIFVASVVFFFSLVNKYTEAHYNKTFFIVPSFWQGFVEFLYKAIVSTVSDNISIKNTSNDSKNERAQFFVPLIFCVFTFICSINLFGLIPYNPTLTSHLIATLTIGTSVFFMTVWLGVAKHGIQYFKTFLPTGTRLGLAFLLVPIEFISFIFKPVSLSLRLFVNIVAGHTLLHTIAAFVFIEFFFVLGKPFFLYLVFYIPVFAFLCLFILETAVCLIQAFVFSILICIYIDSAFNLH</sequence>
<dbReference type="PANTHER" id="PTHR11410">
    <property type="entry name" value="ATP SYNTHASE SUBUNIT A"/>
    <property type="match status" value="1"/>
</dbReference>
<dbReference type="EMBL" id="AF287134">
    <property type="protein sequence ID" value="AAG18413.1"/>
    <property type="molecule type" value="Genomic_DNA"/>
</dbReference>
<dbReference type="GeneID" id="800357"/>
<dbReference type="InterPro" id="IPR000568">
    <property type="entry name" value="ATP_synth_F0_asu"/>
</dbReference>
<comment type="subcellular location">
    <subcellularLocation>
        <location evidence="1">Membrane</location>
        <topology evidence="1">Multi-pass membrane protein</topology>
    </subcellularLocation>
    <subcellularLocation>
        <location evidence="11">Mitochondrion inner membrane</location>
        <topology evidence="11">Multi-pass membrane protein</topology>
    </subcellularLocation>
</comment>
<evidence type="ECO:0000256" key="7">
    <source>
        <dbReference type="ARBA" id="ARBA00022989"/>
    </source>
</evidence>
<evidence type="ECO:0000256" key="12">
    <source>
        <dbReference type="SAM" id="Phobius"/>
    </source>
</evidence>
<keyword evidence="5 12" id="KW-0812">Transmembrane</keyword>
<evidence type="ECO:0000256" key="9">
    <source>
        <dbReference type="ARBA" id="ARBA00023136"/>
    </source>
</evidence>
<feature type="transmembrane region" description="Helical" evidence="12">
    <location>
        <begin position="137"/>
        <end position="158"/>
    </location>
</feature>
<evidence type="ECO:0000256" key="5">
    <source>
        <dbReference type="ARBA" id="ARBA00022692"/>
    </source>
</evidence>
<dbReference type="PANTHER" id="PTHR11410:SF0">
    <property type="entry name" value="ATP SYNTHASE SUBUNIT A"/>
    <property type="match status" value="1"/>
</dbReference>
<dbReference type="RefSeq" id="NP_066447.1">
    <property type="nucleotide sequence ID" value="NC_002571.1"/>
</dbReference>
<evidence type="ECO:0000256" key="3">
    <source>
        <dbReference type="ARBA" id="ARBA00022448"/>
    </source>
</evidence>
<reference evidence="13" key="1">
    <citation type="submission" date="2000-07" db="EMBL/GenBank/DDBJ databases">
        <title>Phylogenetic relationships of stramenopile algae, based on complete mitochondrial genome sequences.</title>
        <authorList>
            <person name="Burger G."/>
            <person name="Lang B.F."/>
            <person name="Gray W.M.M.W."/>
        </authorList>
    </citation>
    <scope>NUCLEOTIDE SEQUENCE</scope>
</reference>
<evidence type="ECO:0000256" key="1">
    <source>
        <dbReference type="ARBA" id="ARBA00004141"/>
    </source>
</evidence>
<keyword evidence="6" id="KW-0375">Hydrogen ion transport</keyword>
<keyword evidence="13" id="KW-0496">Mitochondrion</keyword>
<dbReference type="GO" id="GO:0045259">
    <property type="term" value="C:proton-transporting ATP synthase complex"/>
    <property type="evidence" value="ECO:0007669"/>
    <property type="project" value="UniProtKB-KW"/>
</dbReference>
<evidence type="ECO:0000256" key="6">
    <source>
        <dbReference type="ARBA" id="ARBA00022781"/>
    </source>
</evidence>
<dbReference type="CDD" id="cd00310">
    <property type="entry name" value="ATP-synt_Fo_a_6"/>
    <property type="match status" value="1"/>
</dbReference>
<dbReference type="InterPro" id="IPR045083">
    <property type="entry name" value="ATP_synth_F0_asu_bact/mt"/>
</dbReference>
<protein>
    <recommendedName>
        <fullName evidence="11">ATP synthase subunit a</fullName>
    </recommendedName>
</protein>
<feature type="transmembrane region" description="Helical" evidence="12">
    <location>
        <begin position="110"/>
        <end position="131"/>
    </location>
</feature>
<comment type="similarity">
    <text evidence="2">Belongs to the ATPase A chain family.</text>
</comment>
<keyword evidence="9 12" id="KW-0472">Membrane</keyword>
<dbReference type="SUPFAM" id="SSF81336">
    <property type="entry name" value="F1F0 ATP synthase subunit A"/>
    <property type="match status" value="1"/>
</dbReference>
<feature type="transmembrane region" description="Helical" evidence="12">
    <location>
        <begin position="233"/>
        <end position="252"/>
    </location>
</feature>
<dbReference type="GO" id="GO:0016787">
    <property type="term" value="F:hydrolase activity"/>
    <property type="evidence" value="ECO:0007669"/>
    <property type="project" value="UniProtKB-KW"/>
</dbReference>